<protein>
    <recommendedName>
        <fullName evidence="5">V-type proton ATPase subunit F</fullName>
    </recommendedName>
</protein>
<dbReference type="SUPFAM" id="SSF159468">
    <property type="entry name" value="AtpF-like"/>
    <property type="match status" value="1"/>
</dbReference>
<dbReference type="GO" id="GO:0046961">
    <property type="term" value="F:proton-transporting ATPase activity, rotational mechanism"/>
    <property type="evidence" value="ECO:0007669"/>
    <property type="project" value="InterPro"/>
</dbReference>
<dbReference type="GO" id="GO:0033180">
    <property type="term" value="C:proton-transporting V-type ATPase, V1 domain"/>
    <property type="evidence" value="ECO:0007669"/>
    <property type="project" value="InterPro"/>
</dbReference>
<dbReference type="AlphaFoldDB" id="A0AAV8A4M0"/>
<dbReference type="EMBL" id="JANTQA010000016">
    <property type="protein sequence ID" value="KAJ3447189.1"/>
    <property type="molecule type" value="Genomic_DNA"/>
</dbReference>
<reference evidence="6" key="1">
    <citation type="submission" date="2022-08" db="EMBL/GenBank/DDBJ databases">
        <title>Novel sulphate-reducing endosymbionts in the free-living metamonad Anaeramoeba.</title>
        <authorList>
            <person name="Jerlstrom-Hultqvist J."/>
            <person name="Cepicka I."/>
            <person name="Gallot-Lavallee L."/>
            <person name="Salas-Leiva D."/>
            <person name="Curtis B.A."/>
            <person name="Zahonova K."/>
            <person name="Pipaliya S."/>
            <person name="Dacks J."/>
            <person name="Roger A.J."/>
        </authorList>
    </citation>
    <scope>NUCLEOTIDE SEQUENCE</scope>
    <source>
        <strain evidence="6">Busselton2</strain>
    </source>
</reference>
<dbReference type="PIRSF" id="PIRSF015945">
    <property type="entry name" value="ATPase_V1_F_euk"/>
    <property type="match status" value="1"/>
</dbReference>
<dbReference type="Pfam" id="PF01990">
    <property type="entry name" value="ATP-synt_F"/>
    <property type="match status" value="1"/>
</dbReference>
<comment type="function">
    <text evidence="5">Subunit of the V1 complex of vacuolar(H+)-ATPase (V-ATPase), a multisubunit enzyme composed of a peripheral complex (V1) that hydrolyzes ATP and a membrane integral complex (V0) that translocates protons. V-ATPase is responsible for acidifying and maintaining the pH of intracellular compartments.</text>
</comment>
<evidence type="ECO:0000256" key="3">
    <source>
        <dbReference type="ARBA" id="ARBA00022781"/>
    </source>
</evidence>
<dbReference type="Proteomes" id="UP001146793">
    <property type="component" value="Unassembled WGS sequence"/>
</dbReference>
<evidence type="ECO:0000256" key="2">
    <source>
        <dbReference type="ARBA" id="ARBA00022448"/>
    </source>
</evidence>
<dbReference type="PANTHER" id="PTHR13861">
    <property type="entry name" value="VACUOLAR ATP SYNTHASE SUBUNIT F"/>
    <property type="match status" value="1"/>
</dbReference>
<comment type="similarity">
    <text evidence="1 5">Belongs to the V-ATPase F subunit family.</text>
</comment>
<keyword evidence="2 5" id="KW-0813">Transport</keyword>
<comment type="subunit">
    <text evidence="5">V-ATPase is a heteromultimeric enzyme made up of two complexes: the ATP-hydrolytic V1 complex and the proton translocation V0 complex.</text>
</comment>
<dbReference type="NCBIfam" id="TIGR01101">
    <property type="entry name" value="V_ATP_synt_F"/>
    <property type="match status" value="1"/>
</dbReference>
<evidence type="ECO:0000313" key="6">
    <source>
        <dbReference type="EMBL" id="KAJ3447189.1"/>
    </source>
</evidence>
<accession>A0AAV8A4M0</accession>
<proteinExistence type="inferred from homology"/>
<sequence>MSKTRYQPKEDLYFAIIGDRDTVTGFLLTGMGNSVLKSNSNFLVVDQKTSQEEVEQTFHRLTNDENIAIIIINQTIANTIRHLIDSYEKTIPTVIEIPSKNKKFDFSTDYIMGKLQKMLKKKK</sequence>
<keyword evidence="3 5" id="KW-0375">Hydrogen ion transport</keyword>
<dbReference type="InterPro" id="IPR005772">
    <property type="entry name" value="ATPase_V1-cplx_fsu_euk"/>
</dbReference>
<dbReference type="InterPro" id="IPR008218">
    <property type="entry name" value="ATPase_V1-cplx_f_g_su"/>
</dbReference>
<organism evidence="6 7">
    <name type="scientific">Anaeramoeba flamelloides</name>
    <dbReference type="NCBI Taxonomy" id="1746091"/>
    <lineage>
        <taxon>Eukaryota</taxon>
        <taxon>Metamonada</taxon>
        <taxon>Anaeramoebidae</taxon>
        <taxon>Anaeramoeba</taxon>
    </lineage>
</organism>
<evidence type="ECO:0000256" key="1">
    <source>
        <dbReference type="ARBA" id="ARBA00010148"/>
    </source>
</evidence>
<name>A0AAV8A4M0_9EUKA</name>
<dbReference type="InterPro" id="IPR036906">
    <property type="entry name" value="ATPase_V1_fsu_sf"/>
</dbReference>
<evidence type="ECO:0000256" key="4">
    <source>
        <dbReference type="ARBA" id="ARBA00023065"/>
    </source>
</evidence>
<dbReference type="Gene3D" id="3.40.50.10580">
    <property type="entry name" value="ATPase, V1 complex, subunit F"/>
    <property type="match status" value="1"/>
</dbReference>
<keyword evidence="4 5" id="KW-0406">Ion transport</keyword>
<evidence type="ECO:0000256" key="5">
    <source>
        <dbReference type="PIRNR" id="PIRNR015945"/>
    </source>
</evidence>
<comment type="caution">
    <text evidence="6">The sequence shown here is derived from an EMBL/GenBank/DDBJ whole genome shotgun (WGS) entry which is preliminary data.</text>
</comment>
<gene>
    <name evidence="6" type="ORF">M0812_07413</name>
</gene>
<evidence type="ECO:0000313" key="7">
    <source>
        <dbReference type="Proteomes" id="UP001146793"/>
    </source>
</evidence>
<dbReference type="PANTHER" id="PTHR13861:SF2">
    <property type="entry name" value="V-TYPE PROTON ATPASE SUBUNIT F"/>
    <property type="match status" value="1"/>
</dbReference>